<dbReference type="SUPFAM" id="SSF53474">
    <property type="entry name" value="alpha/beta-Hydrolases"/>
    <property type="match status" value="1"/>
</dbReference>
<dbReference type="PANTHER" id="PTHR45763">
    <property type="entry name" value="HYDROLASE, ALPHA/BETA FOLD FAMILY PROTEIN, EXPRESSED-RELATED"/>
    <property type="match status" value="1"/>
</dbReference>
<keyword evidence="1" id="KW-0732">Signal</keyword>
<reference evidence="3" key="1">
    <citation type="submission" date="2003-02" db="EMBL/GenBank/DDBJ databases">
        <title>Arabidopsis ORF clones.</title>
        <authorList>
            <person name="Cheuk R."/>
            <person name="Chen H."/>
            <person name="Kim C.J."/>
            <person name="Shinn P."/>
            <person name="Bowser L."/>
            <person name="Carninci P."/>
            <person name="Chan M.M."/>
            <person name="Chang C.H."/>
            <person name="Dale J.M."/>
            <person name="Hayashizaki Y."/>
            <person name="Hsuan V.W."/>
            <person name="Ishida J."/>
            <person name="Jones T."/>
            <person name="Kamiya A."/>
            <person name="Karlin-Neumann G."/>
            <person name="Kawai J."/>
            <person name="Lam B."/>
            <person name="Lee J.M."/>
            <person name="Lin J."/>
            <person name="Miranda M."/>
            <person name="Narusaka M."/>
            <person name="Nguyen M."/>
            <person name="Onodera C.S."/>
            <person name="Palm C.J."/>
            <person name="Quach H.L."/>
            <person name="Sakurai T."/>
            <person name="Satou M."/>
            <person name="Seki M."/>
            <person name="Southwick A."/>
            <person name="Tang C.C."/>
            <person name="Toriumi M."/>
            <person name="Wong C."/>
            <person name="Wu H.C."/>
            <person name="Yamada K."/>
            <person name="Yu G."/>
            <person name="Yuan S."/>
            <person name="Shinozaki K."/>
            <person name="Davis R.W."/>
            <person name="Theologis A."/>
            <person name="Ecker J.R."/>
        </authorList>
    </citation>
    <scope>NUCLEOTIDE SEQUENCE</scope>
</reference>
<dbReference type="InterPro" id="IPR029058">
    <property type="entry name" value="AB_hydrolase_fold"/>
</dbReference>
<dbReference type="ExpressionAtlas" id="Q84VY8">
    <property type="expression patterns" value="baseline and differential"/>
</dbReference>
<dbReference type="EMBL" id="AK227923">
    <property type="protein sequence ID" value="BAE99893.1"/>
    <property type="molecule type" value="mRNA"/>
</dbReference>
<protein>
    <submittedName>
        <fullName evidence="3">At2g36290</fullName>
    </submittedName>
</protein>
<evidence type="ECO:0000259" key="2">
    <source>
        <dbReference type="Pfam" id="PF12697"/>
    </source>
</evidence>
<accession>Q84VY8</accession>
<proteinExistence type="evidence at transcript level"/>
<evidence type="ECO:0000313" key="3">
    <source>
        <dbReference type="EMBL" id="AAO42863.1"/>
    </source>
</evidence>
<dbReference type="ESTHER" id="arath-AT2G36290">
    <property type="family name" value="6_AlphaBeta_hydrolase"/>
</dbReference>
<reference evidence="4" key="2">
    <citation type="submission" date="2006-07" db="EMBL/GenBank/DDBJ databases">
        <title>Large-scale analysis of RIKEN Arabidopsis full-length (RAFL) cDNAs.</title>
        <authorList>
            <person name="Totoki Y."/>
            <person name="Seki M."/>
            <person name="Ishida J."/>
            <person name="Nakajima M."/>
            <person name="Enju A."/>
            <person name="Morosawa T."/>
            <person name="Kamiya A."/>
            <person name="Narusaka M."/>
            <person name="Shin-i T."/>
            <person name="Nakagawa M."/>
            <person name="Sakamoto N."/>
            <person name="Oishi K."/>
            <person name="Kohara Y."/>
            <person name="Kobayashi M."/>
            <person name="Toyoda A."/>
            <person name="Sakaki Y."/>
            <person name="Sakurai T."/>
            <person name="Iida K."/>
            <person name="Akiyama K."/>
            <person name="Satou M."/>
            <person name="Toyoda T."/>
            <person name="Konagaya A."/>
            <person name="Carninci P."/>
            <person name="Kawai J."/>
            <person name="Hayashizaki Y."/>
            <person name="Shinozaki K."/>
        </authorList>
    </citation>
    <scope>NUCLEOTIDE SEQUENCE</scope>
</reference>
<gene>
    <name evidence="4" type="ordered locus">At2g36290</name>
</gene>
<dbReference type="EMBL" id="BT004617">
    <property type="protein sequence ID" value="AAO42863.1"/>
    <property type="molecule type" value="mRNA"/>
</dbReference>
<evidence type="ECO:0000313" key="4">
    <source>
        <dbReference type="EMBL" id="BAE99893.1"/>
    </source>
</evidence>
<dbReference type="PANTHER" id="PTHR45763:SF19">
    <property type="entry name" value="ALPHA_BETA-HYDROLASES SUPERFAMILY PROTEIN"/>
    <property type="match status" value="1"/>
</dbReference>
<sequence length="390" mass="43289">MKETKPLSSLTSQLLLSLALSLSFLAMATGSTTDSARSPSSGVLQKLLLLFSVCIATSTYKAIQPPPSKLCGSPDGPSITGPRIKLRDGRQLAYKEHGVPRDEATHKIIVVHGSDSCRHDNAFAALLSPDIREGLGVYMVSFDRPGYAESDPDPNRTPKSLALDIEELADQLSLGSKFYVIGYSMGGQATWACLKYIPHRLAGVTLVAPVVNYWWKNFPSEISTEAFNQQGRNDQWAVRVAHYAPWLTHWWNSQSWFPGSSVVARNLGMLSRADKEIMFKLGAARSQHEAQIRQQGTHETLHRDMIVGFGTWEFDPMELENLFPNNEGSVHLWQGDDDVLVPVTLQRYIAKKLPWIHYHEIPGAGHLFPFAPGMVNNIVKTLLTNDGVKK</sequence>
<organism evidence="3">
    <name type="scientific">Arabidopsis thaliana</name>
    <name type="common">Mouse-ear cress</name>
    <dbReference type="NCBI Taxonomy" id="3702"/>
    <lineage>
        <taxon>Eukaryota</taxon>
        <taxon>Viridiplantae</taxon>
        <taxon>Streptophyta</taxon>
        <taxon>Embryophyta</taxon>
        <taxon>Tracheophyta</taxon>
        <taxon>Spermatophyta</taxon>
        <taxon>Magnoliopsida</taxon>
        <taxon>eudicotyledons</taxon>
        <taxon>Gunneridae</taxon>
        <taxon>Pentapetalae</taxon>
        <taxon>rosids</taxon>
        <taxon>malvids</taxon>
        <taxon>Brassicales</taxon>
        <taxon>Brassicaceae</taxon>
        <taxon>Camelineae</taxon>
        <taxon>Arabidopsis</taxon>
    </lineage>
</organism>
<feature type="signal peptide" evidence="1">
    <location>
        <begin position="1"/>
        <end position="30"/>
    </location>
</feature>
<dbReference type="Gene3D" id="3.40.50.1820">
    <property type="entry name" value="alpha/beta hydrolase"/>
    <property type="match status" value="1"/>
</dbReference>
<name>Q84VY8_ARATH</name>
<dbReference type="AlphaFoldDB" id="Q84VY8"/>
<feature type="domain" description="AB hydrolase-1" evidence="2">
    <location>
        <begin position="108"/>
        <end position="371"/>
    </location>
</feature>
<feature type="chain" id="PRO_5010846818" evidence="1">
    <location>
        <begin position="31"/>
        <end position="390"/>
    </location>
</feature>
<evidence type="ECO:0000256" key="1">
    <source>
        <dbReference type="SAM" id="SignalP"/>
    </source>
</evidence>
<dbReference type="InterPro" id="IPR000073">
    <property type="entry name" value="AB_hydrolase_1"/>
</dbReference>
<dbReference type="Pfam" id="PF12697">
    <property type="entry name" value="Abhydrolase_6"/>
    <property type="match status" value="1"/>
</dbReference>
<dbReference type="FunFam" id="3.40.50.1820:FF:000270">
    <property type="entry name" value="Alpha/beta-Hydrolases superfamily protein"/>
    <property type="match status" value="1"/>
</dbReference>